<dbReference type="AlphaFoldDB" id="A0AA40K212"/>
<dbReference type="InterPro" id="IPR006094">
    <property type="entry name" value="Oxid_FAD_bind_N"/>
</dbReference>
<dbReference type="InterPro" id="IPR050432">
    <property type="entry name" value="FAD-linked_Oxidoreductases_BP"/>
</dbReference>
<keyword evidence="6" id="KW-1185">Reference proteome</keyword>
<dbReference type="PANTHER" id="PTHR13878">
    <property type="entry name" value="GULONOLACTONE OXIDASE"/>
    <property type="match status" value="1"/>
</dbReference>
<feature type="chain" id="PRO_5041410809" description="FAD-binding PCMH-type domain-containing protein" evidence="3">
    <location>
        <begin position="21"/>
        <end position="599"/>
    </location>
</feature>
<proteinExistence type="inferred from homology"/>
<dbReference type="GO" id="GO:0071949">
    <property type="term" value="F:FAD binding"/>
    <property type="evidence" value="ECO:0007669"/>
    <property type="project" value="InterPro"/>
</dbReference>
<evidence type="ECO:0000313" key="5">
    <source>
        <dbReference type="EMBL" id="KAK0742951.1"/>
    </source>
</evidence>
<dbReference type="Gene3D" id="3.30.465.10">
    <property type="match status" value="2"/>
</dbReference>
<dbReference type="Pfam" id="PF08031">
    <property type="entry name" value="BBE"/>
    <property type="match status" value="1"/>
</dbReference>
<feature type="signal peptide" evidence="3">
    <location>
        <begin position="1"/>
        <end position="20"/>
    </location>
</feature>
<dbReference type="PROSITE" id="PS51387">
    <property type="entry name" value="FAD_PCMH"/>
    <property type="match status" value="1"/>
</dbReference>
<gene>
    <name evidence="5" type="ORF">B0T18DRAFT_370567</name>
</gene>
<comment type="similarity">
    <text evidence="1">Belongs to the oxygen-dependent FAD-linked oxidoreductase family.</text>
</comment>
<name>A0AA40K212_9PEZI</name>
<evidence type="ECO:0000259" key="4">
    <source>
        <dbReference type="PROSITE" id="PS51387"/>
    </source>
</evidence>
<dbReference type="Proteomes" id="UP001172155">
    <property type="component" value="Unassembled WGS sequence"/>
</dbReference>
<keyword evidence="3" id="KW-0732">Signal</keyword>
<evidence type="ECO:0000256" key="2">
    <source>
        <dbReference type="ARBA" id="ARBA00023002"/>
    </source>
</evidence>
<evidence type="ECO:0000256" key="3">
    <source>
        <dbReference type="SAM" id="SignalP"/>
    </source>
</evidence>
<dbReference type="GO" id="GO:0016491">
    <property type="term" value="F:oxidoreductase activity"/>
    <property type="evidence" value="ECO:0007669"/>
    <property type="project" value="UniProtKB-KW"/>
</dbReference>
<accession>A0AA40K212</accession>
<evidence type="ECO:0000256" key="1">
    <source>
        <dbReference type="ARBA" id="ARBA00005466"/>
    </source>
</evidence>
<protein>
    <recommendedName>
        <fullName evidence="4">FAD-binding PCMH-type domain-containing protein</fullName>
    </recommendedName>
</protein>
<dbReference type="EMBL" id="JAUKUD010000005">
    <property type="protein sequence ID" value="KAK0742951.1"/>
    <property type="molecule type" value="Genomic_DNA"/>
</dbReference>
<reference evidence="5" key="1">
    <citation type="submission" date="2023-06" db="EMBL/GenBank/DDBJ databases">
        <title>Genome-scale phylogeny and comparative genomics of the fungal order Sordariales.</title>
        <authorList>
            <consortium name="Lawrence Berkeley National Laboratory"/>
            <person name="Hensen N."/>
            <person name="Bonometti L."/>
            <person name="Westerberg I."/>
            <person name="Brannstrom I.O."/>
            <person name="Guillou S."/>
            <person name="Cros-Aarteil S."/>
            <person name="Calhoun S."/>
            <person name="Haridas S."/>
            <person name="Kuo A."/>
            <person name="Mondo S."/>
            <person name="Pangilinan J."/>
            <person name="Riley R."/>
            <person name="LaButti K."/>
            <person name="Andreopoulos B."/>
            <person name="Lipzen A."/>
            <person name="Chen C."/>
            <person name="Yanf M."/>
            <person name="Daum C."/>
            <person name="Ng V."/>
            <person name="Clum A."/>
            <person name="Steindorff A."/>
            <person name="Ohm R."/>
            <person name="Martin F."/>
            <person name="Silar P."/>
            <person name="Natvig D."/>
            <person name="Lalanne C."/>
            <person name="Gautier V."/>
            <person name="Ament-velasquez S.L."/>
            <person name="Kruys A."/>
            <person name="Hutchinson M.I."/>
            <person name="Powell A.J."/>
            <person name="Barry K."/>
            <person name="Miller A.N."/>
            <person name="Grigoriev I.V."/>
            <person name="Debuchy R."/>
            <person name="Gladieux P."/>
            <person name="Thoren M.H."/>
            <person name="Johannesson H."/>
        </authorList>
    </citation>
    <scope>NUCLEOTIDE SEQUENCE</scope>
    <source>
        <strain evidence="5">SMH3187-1</strain>
    </source>
</reference>
<dbReference type="InterPro" id="IPR016169">
    <property type="entry name" value="FAD-bd_PCMH_sub2"/>
</dbReference>
<dbReference type="Pfam" id="PF01565">
    <property type="entry name" value="FAD_binding_4"/>
    <property type="match status" value="1"/>
</dbReference>
<dbReference type="PANTHER" id="PTHR13878:SF91">
    <property type="entry name" value="FAD BINDING DOMAIN PROTEIN (AFU_ORTHOLOGUE AFUA_6G12070)-RELATED"/>
    <property type="match status" value="1"/>
</dbReference>
<feature type="domain" description="FAD-binding PCMH-type" evidence="4">
    <location>
        <begin position="122"/>
        <end position="319"/>
    </location>
</feature>
<comment type="caution">
    <text evidence="5">The sequence shown here is derived from an EMBL/GenBank/DDBJ whole genome shotgun (WGS) entry which is preliminary data.</text>
</comment>
<organism evidence="5 6">
    <name type="scientific">Schizothecium vesticola</name>
    <dbReference type="NCBI Taxonomy" id="314040"/>
    <lineage>
        <taxon>Eukaryota</taxon>
        <taxon>Fungi</taxon>
        <taxon>Dikarya</taxon>
        <taxon>Ascomycota</taxon>
        <taxon>Pezizomycotina</taxon>
        <taxon>Sordariomycetes</taxon>
        <taxon>Sordariomycetidae</taxon>
        <taxon>Sordariales</taxon>
        <taxon>Schizotheciaceae</taxon>
        <taxon>Schizothecium</taxon>
    </lineage>
</organism>
<dbReference type="InterPro" id="IPR016166">
    <property type="entry name" value="FAD-bd_PCMH"/>
</dbReference>
<evidence type="ECO:0000313" key="6">
    <source>
        <dbReference type="Proteomes" id="UP001172155"/>
    </source>
</evidence>
<sequence>MTPTWFRTLLLLSACQAIESAHLGRVRQAGTTTCKAVPGSEDWPAPGTWKALNESIGGRLLQPTPLGAVCHPGHASYSPGQCPVVQAAWFTEPLHSDDPVSAYWNNWSRDTCLPDPRAPCSSDGYPVYVVNATTAEHVKAGVDFGPLMPPSRLDVSKQARKNNIRLIVKNSGHDYLGRSSAPNSLSIWVHHMKSIKTHPDGFSPTNCNVAIDGLAITAAAGTQMLEAYRATALLNRTVVGGNGRTVALGGFMTGGGHSILAPHYGMAADQVLEMELVTPGGDIVIANECQNTDLFWAMRGGGGSTFGVLTSVTIKTIPSPQVTTLDFAFSTAAENPHAFDAITYFVSKFPDLADAGVSGYPIIFNTVPNTSDGGRTLVTGVVGKVIKLHTRKASEILQHLDPLLAHINATWPGFAFFTNITTHASFGLWYEDNFDPSPVGFSSVMSSRLLDRDALTADLNATKRGLERFSAGGQATVYIVSGKGVRDARPQGGGTAVHPSWRRAYVHATATVNFASLDAAARDAAIAQTKGFAAGLRDLAPDMGAYVNEASNWQQTFWGDNYARLLQIKRRVDPEDVFWCTPCVGSERWREVDDLLCRI</sequence>
<dbReference type="InterPro" id="IPR012951">
    <property type="entry name" value="BBE"/>
</dbReference>
<keyword evidence="2" id="KW-0560">Oxidoreductase</keyword>
<dbReference type="InterPro" id="IPR036318">
    <property type="entry name" value="FAD-bd_PCMH-like_sf"/>
</dbReference>
<dbReference type="SUPFAM" id="SSF56176">
    <property type="entry name" value="FAD-binding/transporter-associated domain-like"/>
    <property type="match status" value="1"/>
</dbReference>